<evidence type="ECO:0000313" key="9">
    <source>
        <dbReference type="Proteomes" id="UP000501346"/>
    </source>
</evidence>
<dbReference type="InterPro" id="IPR027417">
    <property type="entry name" value="P-loop_NTPase"/>
</dbReference>
<evidence type="ECO:0000256" key="3">
    <source>
        <dbReference type="ARBA" id="ARBA00022763"/>
    </source>
</evidence>
<dbReference type="GO" id="GO:0140664">
    <property type="term" value="F:ATP-dependent DNA damage sensor activity"/>
    <property type="evidence" value="ECO:0007669"/>
    <property type="project" value="InterPro"/>
</dbReference>
<dbReference type="SUPFAM" id="SSF55271">
    <property type="entry name" value="DNA repair protein MutS, domain I"/>
    <property type="match status" value="1"/>
</dbReference>
<dbReference type="Pfam" id="PF05188">
    <property type="entry name" value="MutS_II"/>
    <property type="match status" value="1"/>
</dbReference>
<dbReference type="PANTHER" id="PTHR11361">
    <property type="entry name" value="DNA MISMATCH REPAIR PROTEIN MUTS FAMILY MEMBER"/>
    <property type="match status" value="1"/>
</dbReference>
<dbReference type="SMART" id="SM00534">
    <property type="entry name" value="MUTSac"/>
    <property type="match status" value="1"/>
</dbReference>
<dbReference type="SUPFAM" id="SSF53150">
    <property type="entry name" value="DNA repair protein MutS, domain II"/>
    <property type="match status" value="1"/>
</dbReference>
<organism evidence="8 9">
    <name type="scientific">Saccharomyces pastorianus</name>
    <name type="common">Lager yeast</name>
    <name type="synonym">Saccharomyces cerevisiae x Saccharomyces eubayanus</name>
    <dbReference type="NCBI Taxonomy" id="27292"/>
    <lineage>
        <taxon>Eukaryota</taxon>
        <taxon>Fungi</taxon>
        <taxon>Dikarya</taxon>
        <taxon>Ascomycota</taxon>
        <taxon>Saccharomycotina</taxon>
        <taxon>Saccharomycetes</taxon>
        <taxon>Saccharomycetales</taxon>
        <taxon>Saccharomycetaceae</taxon>
        <taxon>Saccharomyces</taxon>
    </lineage>
</organism>
<keyword evidence="6" id="KW-0234">DNA repair</keyword>
<comment type="similarity">
    <text evidence="1">Belongs to the DNA mismatch repair MutS family.</text>
</comment>
<name>A0A6C1DSH0_SACPS</name>
<evidence type="ECO:0000256" key="4">
    <source>
        <dbReference type="ARBA" id="ARBA00022840"/>
    </source>
</evidence>
<dbReference type="InterPro" id="IPR007696">
    <property type="entry name" value="DNA_mismatch_repair_MutS_core"/>
</dbReference>
<protein>
    <submittedName>
        <fullName evidence="8">DNA mismatch repair ATPase msh1</fullName>
    </submittedName>
</protein>
<evidence type="ECO:0000256" key="6">
    <source>
        <dbReference type="ARBA" id="ARBA00023204"/>
    </source>
</evidence>
<dbReference type="InterPro" id="IPR016151">
    <property type="entry name" value="DNA_mismatch_repair_MutS_N"/>
</dbReference>
<dbReference type="SUPFAM" id="SSF52540">
    <property type="entry name" value="P-loop containing nucleoside triphosphate hydrolases"/>
    <property type="match status" value="1"/>
</dbReference>
<dbReference type="PIRSF" id="PIRSF037677">
    <property type="entry name" value="DNA_mis_repair_Msh6"/>
    <property type="match status" value="1"/>
</dbReference>
<dbReference type="Pfam" id="PF01624">
    <property type="entry name" value="MutS_I"/>
    <property type="match status" value="1"/>
</dbReference>
<sequence length="959" mass="109462">MKHFFKLPTEFRPISRVSLRYSSTDTAQPKISKLKISFNKISESNSEKKDNLGSIDTRNCLSTQQDDKLSSTEPSKASLPPSLQYVRDLMDLYKDHVVLTQMGSFYELYFEQAIRYAPELNISLTNRAYSHGKVPFAGFPVHQLSRHLKMLVNNCGYSVTIAEQFKKKDVADNEANKFYRRVTRIVTPGTFIDEAFENLRENTYLLNIEFPENCMSQVADTSLKVGICWCDVSTGEIFVQQVYLRDLVSAITRIQPKEILLDERLLEFHIESGTWYPELVELKKFFIKYQKMPSQHRTIESFYGLFNLGGKEATERQLKIQFQTFTQKELAALRNTLIYVSNHLPDFSINFQIPQRQLATAIMQIDSRTSTALELHSTVRDNNKKGSLLSSIRRTVTPSGTRLLSQWLSGPSLDLKEIKKRQKIVAFFKDNRDITETLRTMLKKVNDLSRILQKFSFGRGEALELIQMARSLEVSREIRKYLLNNTSLMKATLKSQITQLTESLNFEKNLIDDILKFLNEEELAKSQDAKQNADVTRMLDIDVKDKKESNKDEIFELRDFIVNPSFNTKLRKLHDTYQGVWQKKTEYNALLKGFFVGDLGAKTFTLKERQNGEYALHVTGTASSLKKIDELISKSTEYHGSCFHILQKSSQTRWLSHKIWTDLGHELELLNLKIRNEEANIIDLFKRKFIDRSNEVRQVAITLGYLDTLSSFAVLANERNLVCPKVDESNKLEVVNGRHLMVEEGLSARSLETFTANNCELAKDNLWVITGPNMGGKSTFLRQNAIIVILAQIGCFVPCSKARVGIVDKLFSRVGSADDLYNEMSTFMVEMIETSFILQGATERSLAILDEIGRGTSGKEGISIAYATLKYLLENNQCRTLFATHFGQELKQIIGNKCSKGMREKVKFYQSGITDLGGNNFCYNHKLKPGICTKSDAIRVAELAGFPMEALKEAREILG</sequence>
<keyword evidence="3" id="KW-0227">DNA damage</keyword>
<keyword evidence="9" id="KW-1185">Reference proteome</keyword>
<evidence type="ECO:0000256" key="1">
    <source>
        <dbReference type="ARBA" id="ARBA00006271"/>
    </source>
</evidence>
<dbReference type="GO" id="GO:0005739">
    <property type="term" value="C:mitochondrion"/>
    <property type="evidence" value="ECO:0007669"/>
    <property type="project" value="TreeGrafter"/>
</dbReference>
<evidence type="ECO:0000256" key="5">
    <source>
        <dbReference type="ARBA" id="ARBA00023125"/>
    </source>
</evidence>
<accession>A0A6C1DSH0</accession>
<dbReference type="GO" id="GO:0030983">
    <property type="term" value="F:mismatched DNA binding"/>
    <property type="evidence" value="ECO:0007669"/>
    <property type="project" value="InterPro"/>
</dbReference>
<dbReference type="Gene3D" id="3.40.1170.10">
    <property type="entry name" value="DNA repair protein MutS, domain I"/>
    <property type="match status" value="1"/>
</dbReference>
<evidence type="ECO:0000259" key="7">
    <source>
        <dbReference type="PROSITE" id="PS00486"/>
    </source>
</evidence>
<dbReference type="OrthoDB" id="2534523at2759"/>
<dbReference type="SUPFAM" id="SSF48334">
    <property type="entry name" value="DNA repair protein MutS, domain III"/>
    <property type="match status" value="1"/>
</dbReference>
<dbReference type="GO" id="GO:0043504">
    <property type="term" value="P:mitochondrial DNA repair"/>
    <property type="evidence" value="ECO:0007669"/>
    <property type="project" value="TreeGrafter"/>
</dbReference>
<dbReference type="Pfam" id="PF05192">
    <property type="entry name" value="MutS_III"/>
    <property type="match status" value="1"/>
</dbReference>
<dbReference type="InterPro" id="IPR000432">
    <property type="entry name" value="DNA_mismatch_repair_MutS_C"/>
</dbReference>
<dbReference type="Gene3D" id="1.10.1420.10">
    <property type="match status" value="1"/>
</dbReference>
<dbReference type="AlphaFoldDB" id="A0A6C1DSH0"/>
<keyword evidence="4" id="KW-0067">ATP-binding</keyword>
<keyword evidence="5" id="KW-0238">DNA-binding</keyword>
<dbReference type="FunFam" id="3.40.50.300:FF:001238">
    <property type="entry name" value="DNA mismatch repair protein"/>
    <property type="match status" value="1"/>
</dbReference>
<dbReference type="InterPro" id="IPR007860">
    <property type="entry name" value="DNA_mmatch_repair_MutS_con_dom"/>
</dbReference>
<dbReference type="InterPro" id="IPR036678">
    <property type="entry name" value="MutS_con_dom_sf"/>
</dbReference>
<keyword evidence="2" id="KW-0547">Nucleotide-binding</keyword>
<reference evidence="8 9" key="1">
    <citation type="journal article" date="2019" name="BMC Genomics">
        <title>Chromosome level assembly and comparative genome analysis confirm lager-brewing yeasts originated from a single hybridization.</title>
        <authorList>
            <person name="Salazar A.N."/>
            <person name="Gorter de Vries A.R."/>
            <person name="van den Broek M."/>
            <person name="Brouwers N."/>
            <person name="de la Torre Cortes P."/>
            <person name="Kuijpers N.G.A."/>
            <person name="Daran J.G."/>
            <person name="Abeel T."/>
        </authorList>
    </citation>
    <scope>NUCLEOTIDE SEQUENCE [LARGE SCALE GENOMIC DNA]</scope>
    <source>
        <strain evidence="8 9">CBS 1483</strain>
    </source>
</reference>
<evidence type="ECO:0000313" key="8">
    <source>
        <dbReference type="EMBL" id="QID79966.1"/>
    </source>
</evidence>
<dbReference type="GO" id="GO:0006298">
    <property type="term" value="P:mismatch repair"/>
    <property type="evidence" value="ECO:0007669"/>
    <property type="project" value="InterPro"/>
</dbReference>
<dbReference type="SMART" id="SM00533">
    <property type="entry name" value="MUTSd"/>
    <property type="match status" value="1"/>
</dbReference>
<dbReference type="PANTHER" id="PTHR11361:SF34">
    <property type="entry name" value="DNA MISMATCH REPAIR PROTEIN MSH1, MITOCHONDRIAL"/>
    <property type="match status" value="1"/>
</dbReference>
<dbReference type="FunFam" id="3.40.1170.10:FF:000011">
    <property type="entry name" value="Msh1p"/>
    <property type="match status" value="1"/>
</dbReference>
<dbReference type="FunFam" id="3.30.420.110:FF:000020">
    <property type="entry name" value="Msh1p"/>
    <property type="match status" value="1"/>
</dbReference>
<gene>
    <name evidence="8" type="primary">MSH1_1</name>
    <name evidence="8" type="ORF">GRS66_002267</name>
</gene>
<dbReference type="InterPro" id="IPR017261">
    <property type="entry name" value="DNA_mismatch_repair_MutS/MSH"/>
</dbReference>
<dbReference type="Gene3D" id="3.30.420.110">
    <property type="entry name" value="MutS, connector domain"/>
    <property type="match status" value="1"/>
</dbReference>
<dbReference type="InterPro" id="IPR036187">
    <property type="entry name" value="DNA_mismatch_repair_MutS_sf"/>
</dbReference>
<dbReference type="Proteomes" id="UP000501346">
    <property type="component" value="Chromosome ScVIII"/>
</dbReference>
<dbReference type="FunFam" id="1.10.1420.10:FF:000040">
    <property type="entry name" value="Mismatch repair ATPase"/>
    <property type="match status" value="1"/>
</dbReference>
<dbReference type="GO" id="GO:0005524">
    <property type="term" value="F:ATP binding"/>
    <property type="evidence" value="ECO:0007669"/>
    <property type="project" value="UniProtKB-KW"/>
</dbReference>
<dbReference type="Gene3D" id="3.40.50.300">
    <property type="entry name" value="P-loop containing nucleotide triphosphate hydrolases"/>
    <property type="match status" value="1"/>
</dbReference>
<dbReference type="InterPro" id="IPR045076">
    <property type="entry name" value="MutS"/>
</dbReference>
<proteinExistence type="inferred from homology"/>
<dbReference type="Pfam" id="PF00488">
    <property type="entry name" value="MutS_V"/>
    <property type="match status" value="1"/>
</dbReference>
<dbReference type="PROSITE" id="PS00486">
    <property type="entry name" value="DNA_MISMATCH_REPAIR_2"/>
    <property type="match status" value="1"/>
</dbReference>
<evidence type="ECO:0000256" key="2">
    <source>
        <dbReference type="ARBA" id="ARBA00022741"/>
    </source>
</evidence>
<dbReference type="GO" id="GO:0005634">
    <property type="term" value="C:nucleus"/>
    <property type="evidence" value="ECO:0007669"/>
    <property type="project" value="TreeGrafter"/>
</dbReference>
<dbReference type="EMBL" id="CP048989">
    <property type="protein sequence ID" value="QID79966.1"/>
    <property type="molecule type" value="Genomic_DNA"/>
</dbReference>
<dbReference type="InterPro" id="IPR007695">
    <property type="entry name" value="DNA_mismatch_repair_MutS-lik_N"/>
</dbReference>
<feature type="domain" description="DNA mismatch repair proteins mutS family" evidence="7">
    <location>
        <begin position="845"/>
        <end position="861"/>
    </location>
</feature>